<evidence type="ECO:0000313" key="3">
    <source>
        <dbReference type="EMBL" id="GAA3388843.1"/>
    </source>
</evidence>
<dbReference type="RefSeq" id="WP_345729338.1">
    <property type="nucleotide sequence ID" value="NZ_BAAAYN010000023.1"/>
</dbReference>
<reference evidence="4" key="1">
    <citation type="journal article" date="2019" name="Int. J. Syst. Evol. Microbiol.">
        <title>The Global Catalogue of Microorganisms (GCM) 10K type strain sequencing project: providing services to taxonomists for standard genome sequencing and annotation.</title>
        <authorList>
            <consortium name="The Broad Institute Genomics Platform"/>
            <consortium name="The Broad Institute Genome Sequencing Center for Infectious Disease"/>
            <person name="Wu L."/>
            <person name="Ma J."/>
        </authorList>
    </citation>
    <scope>NUCLEOTIDE SEQUENCE [LARGE SCALE GENOMIC DNA]</scope>
    <source>
        <strain evidence="4">JCM 9458</strain>
    </source>
</reference>
<dbReference type="PROSITE" id="PS51337">
    <property type="entry name" value="B12_BINDING_NTER"/>
    <property type="match status" value="1"/>
</dbReference>
<protein>
    <submittedName>
        <fullName evidence="3">Cobalamin B12-binding domain-containing protein</fullName>
    </submittedName>
</protein>
<organism evidence="3 4">
    <name type="scientific">Cryptosporangium minutisporangium</name>
    <dbReference type="NCBI Taxonomy" id="113569"/>
    <lineage>
        <taxon>Bacteria</taxon>
        <taxon>Bacillati</taxon>
        <taxon>Actinomycetota</taxon>
        <taxon>Actinomycetes</taxon>
        <taxon>Cryptosporangiales</taxon>
        <taxon>Cryptosporangiaceae</taxon>
        <taxon>Cryptosporangium</taxon>
    </lineage>
</organism>
<evidence type="ECO:0000259" key="2">
    <source>
        <dbReference type="PROSITE" id="PS51337"/>
    </source>
</evidence>
<proteinExistence type="predicted"/>
<dbReference type="PROSITE" id="PS51332">
    <property type="entry name" value="B12_BINDING"/>
    <property type="match status" value="1"/>
</dbReference>
<dbReference type="InterPro" id="IPR036724">
    <property type="entry name" value="Cobalamin-bd_sf"/>
</dbReference>
<keyword evidence="4" id="KW-1185">Reference proteome</keyword>
<gene>
    <name evidence="3" type="ORF">GCM10020369_36610</name>
</gene>
<sequence length="333" mass="35336">MLTDVAQRNYAQAVDAADRRTGIKVVHDALSCGTDPLQVLTGLIAPIQDAVGQRWQEGQYTVAQEHAATAVADAAVAAVEAWIPNPTEPHGHVVVACPEREWHALAARILAESLRHLGWRTTFLGASTPARYLPGYLRRLRPDVMAVSCTVPAALPGARRIVEVAAAAGMPTIVGGRALGVDSSRATVLGASGWGASPQETADVLAETHPLDQPVPALPRPGAAERAEALLRDRQLPGLVRVAWDGTVSDTCLPDLDVEAEFAVDHVIQALAAATLLDDPSLLRDANEWLEALLTARGCRPDTVAPLWTALFRVLDHRCPPADVLLREGLGGS</sequence>
<dbReference type="Gene3D" id="1.10.1240.10">
    <property type="entry name" value="Methionine synthase domain"/>
    <property type="match status" value="1"/>
</dbReference>
<dbReference type="Pfam" id="PF02310">
    <property type="entry name" value="B12-binding"/>
    <property type="match status" value="1"/>
</dbReference>
<dbReference type="EMBL" id="BAAAYN010000023">
    <property type="protein sequence ID" value="GAA3388843.1"/>
    <property type="molecule type" value="Genomic_DNA"/>
</dbReference>
<feature type="domain" description="B12-binding" evidence="1">
    <location>
        <begin position="90"/>
        <end position="216"/>
    </location>
</feature>
<accession>A0ABP6SYR7</accession>
<comment type="caution">
    <text evidence="3">The sequence shown here is derived from an EMBL/GenBank/DDBJ whole genome shotgun (WGS) entry which is preliminary data.</text>
</comment>
<dbReference type="InterPro" id="IPR003759">
    <property type="entry name" value="Cbl-bd_cap"/>
</dbReference>
<dbReference type="Pfam" id="PF02607">
    <property type="entry name" value="B12-binding_2"/>
    <property type="match status" value="1"/>
</dbReference>
<dbReference type="Gene3D" id="3.40.50.280">
    <property type="entry name" value="Cobalamin-binding domain"/>
    <property type="match status" value="1"/>
</dbReference>
<dbReference type="Proteomes" id="UP001501676">
    <property type="component" value="Unassembled WGS sequence"/>
</dbReference>
<dbReference type="SUPFAM" id="SSF52242">
    <property type="entry name" value="Cobalamin (vitamin B12)-binding domain"/>
    <property type="match status" value="1"/>
</dbReference>
<dbReference type="InterPro" id="IPR036594">
    <property type="entry name" value="Meth_synthase_dom"/>
</dbReference>
<feature type="domain" description="B12-binding N-terminal" evidence="2">
    <location>
        <begin position="1"/>
        <end position="91"/>
    </location>
</feature>
<evidence type="ECO:0000259" key="1">
    <source>
        <dbReference type="PROSITE" id="PS51332"/>
    </source>
</evidence>
<evidence type="ECO:0000313" key="4">
    <source>
        <dbReference type="Proteomes" id="UP001501676"/>
    </source>
</evidence>
<dbReference type="InterPro" id="IPR006158">
    <property type="entry name" value="Cobalamin-bd"/>
</dbReference>
<name>A0ABP6SYR7_9ACTN</name>